<keyword evidence="3 6" id="KW-0378">Hydrolase</keyword>
<keyword evidence="9" id="KW-1185">Reference proteome</keyword>
<evidence type="ECO:0000259" key="7">
    <source>
        <dbReference type="Pfam" id="PF00326"/>
    </source>
</evidence>
<protein>
    <recommendedName>
        <fullName evidence="6">Prolyl endopeptidase</fullName>
        <ecNumber evidence="6">3.4.21.-</ecNumber>
    </recommendedName>
</protein>
<dbReference type="PROSITE" id="PS51257">
    <property type="entry name" value="PROKAR_LIPOPROTEIN"/>
    <property type="match status" value="1"/>
</dbReference>
<evidence type="ECO:0000313" key="9">
    <source>
        <dbReference type="Proteomes" id="UP000515123"/>
    </source>
</evidence>
<dbReference type="Proteomes" id="UP000515123">
    <property type="component" value="Linkage group 2"/>
</dbReference>
<evidence type="ECO:0000259" key="8">
    <source>
        <dbReference type="Pfam" id="PF02897"/>
    </source>
</evidence>
<dbReference type="Pfam" id="PF00326">
    <property type="entry name" value="Peptidase_S9"/>
    <property type="match status" value="1"/>
</dbReference>
<feature type="domain" description="Peptidase S9A N-terminal" evidence="8">
    <location>
        <begin position="46"/>
        <end position="471"/>
    </location>
</feature>
<dbReference type="RefSeq" id="XP_020109543.1">
    <property type="nucleotide sequence ID" value="XM_020253954.1"/>
</dbReference>
<evidence type="ECO:0000313" key="10">
    <source>
        <dbReference type="RefSeq" id="XP_020109543.1"/>
    </source>
</evidence>
<dbReference type="InterPro" id="IPR051543">
    <property type="entry name" value="Serine_Peptidase_S9A"/>
</dbReference>
<dbReference type="GO" id="GO:0009507">
    <property type="term" value="C:chloroplast"/>
    <property type="evidence" value="ECO:0007669"/>
    <property type="project" value="TreeGrafter"/>
</dbReference>
<dbReference type="InterPro" id="IPR029058">
    <property type="entry name" value="AB_hydrolase_fold"/>
</dbReference>
<dbReference type="SUPFAM" id="SSF53474">
    <property type="entry name" value="alpha/beta-Hydrolases"/>
    <property type="match status" value="1"/>
</dbReference>
<reference evidence="10" key="2">
    <citation type="submission" date="2025-08" db="UniProtKB">
        <authorList>
            <consortium name="RefSeq"/>
        </authorList>
    </citation>
    <scope>IDENTIFICATION</scope>
    <source>
        <tissue evidence="10">Leaf</tissue>
    </source>
</reference>
<dbReference type="Pfam" id="PF02897">
    <property type="entry name" value="Peptidase_S9_N"/>
    <property type="match status" value="1"/>
</dbReference>
<dbReference type="OrthoDB" id="248387at2759"/>
<dbReference type="SUPFAM" id="SSF50993">
    <property type="entry name" value="Peptidase/esterase 'gauge' domain"/>
    <property type="match status" value="1"/>
</dbReference>
<keyword evidence="4 6" id="KW-0720">Serine protease</keyword>
<dbReference type="PANTHER" id="PTHR11757">
    <property type="entry name" value="PROTEASE FAMILY S9A OLIGOPEPTIDASE"/>
    <property type="match status" value="1"/>
</dbReference>
<dbReference type="Gene3D" id="3.40.50.1820">
    <property type="entry name" value="alpha/beta hydrolase"/>
    <property type="match status" value="2"/>
</dbReference>
<dbReference type="InterPro" id="IPR023302">
    <property type="entry name" value="Pept_S9A_N"/>
</dbReference>
<dbReference type="EC" id="3.4.21.-" evidence="6"/>
<feature type="domain" description="Peptidase S9 prolyl oligopeptidase catalytic" evidence="7">
    <location>
        <begin position="575"/>
        <end position="785"/>
    </location>
</feature>
<evidence type="ECO:0000256" key="5">
    <source>
        <dbReference type="ARBA" id="ARBA00045448"/>
    </source>
</evidence>
<evidence type="ECO:0000256" key="2">
    <source>
        <dbReference type="ARBA" id="ARBA00022670"/>
    </source>
</evidence>
<name>A0A6P5GUJ6_ANACO</name>
<dbReference type="GeneID" id="109724948"/>
<keyword evidence="2 6" id="KW-0645">Protease</keyword>
<dbReference type="GO" id="GO:0004252">
    <property type="term" value="F:serine-type endopeptidase activity"/>
    <property type="evidence" value="ECO:0007669"/>
    <property type="project" value="UniProtKB-UniRule"/>
</dbReference>
<proteinExistence type="inferred from homology"/>
<sequence>MLRTKTLVSPSLRTLSPLVLLSSSSTYSSSSCNKARALLSPSLRSPPTPKKIPFTVATHGRTWDDPYHWMRNTDDPDLRDHLDRENAYADAFMAEACGLRRQLAAEMRARVPATVATPPERWGPWLYYQYIPEGKEYPILCRKFSHPDGLVKTLLGYMHRFSKEEVLLDWNEIAEQFGYVHIGTCRISPDHKFLAYTLDTSGSEVFALQVKDLQTKHIISSSENQNVVSLTWAGDSGSLLYTICDETQRPYKVLCKILGSDNADDPIFTEHDLNYCVDITSTKDSKYITINSNSRTSSEVYVLNSTNIRGGLWPVRKRMSGVQYFLEHHYGFFYILTNAPSENMVSTSGGYYLARCRAEKSLLDKWQAVVLPDQDTTFQDMDMFHGNLVLFLQKKGLPLFCSIDMPIVDNIEGPRKVKDFNAWVFPLPSSLCNITPGSNNDFLSSVYRVVVSSPVIPDLTVDYDMEQQVFTILHQEEVMGLTDQNNANSHSLNLQSNCLSSQSYQFLHNIEDSQSWGDLSESYFCERREVISHDGFSVPLTILFSREAYCDGESPGILHGYGAYGEVLDKSWCSDRISLLARGWVLAYADVRGGGGDVSVHRAGTKENKLNSIYDFAACGMYLVAEGFIRKDRLCAIGCSAGGLLVGAVINMYNNLFSAAILKVPFLDICNTLLDPSLPLTVLDYDEFGDPRNKSEFEAICDYSPYDNISPRACYPSMLVTASFHDSRVGVWEAAKWVAKVREMTCPSCSRSVILRTNMHGGHFGEGGRFSHCDDAAFEYAFLIKLRMQGQ</sequence>
<dbReference type="InterPro" id="IPR001375">
    <property type="entry name" value="Peptidase_S9_cat"/>
</dbReference>
<accession>A0A6P5GUJ6</accession>
<reference evidence="9" key="1">
    <citation type="journal article" date="2015" name="Nat. Genet.">
        <title>The pineapple genome and the evolution of CAM photosynthesis.</title>
        <authorList>
            <person name="Ming R."/>
            <person name="VanBuren R."/>
            <person name="Wai C.M."/>
            <person name="Tang H."/>
            <person name="Schatz M.C."/>
            <person name="Bowers J.E."/>
            <person name="Lyons E."/>
            <person name="Wang M.L."/>
            <person name="Chen J."/>
            <person name="Biggers E."/>
            <person name="Zhang J."/>
            <person name="Huang L."/>
            <person name="Zhang L."/>
            <person name="Miao W."/>
            <person name="Zhang J."/>
            <person name="Ye Z."/>
            <person name="Miao C."/>
            <person name="Lin Z."/>
            <person name="Wang H."/>
            <person name="Zhou H."/>
            <person name="Yim W.C."/>
            <person name="Priest H.D."/>
            <person name="Zheng C."/>
            <person name="Woodhouse M."/>
            <person name="Edger P.P."/>
            <person name="Guyot R."/>
            <person name="Guo H.B."/>
            <person name="Guo H."/>
            <person name="Zheng G."/>
            <person name="Singh R."/>
            <person name="Sharma A."/>
            <person name="Min X."/>
            <person name="Zheng Y."/>
            <person name="Lee H."/>
            <person name="Gurtowski J."/>
            <person name="Sedlazeck F.J."/>
            <person name="Harkess A."/>
            <person name="McKain M.R."/>
            <person name="Liao Z."/>
            <person name="Fang J."/>
            <person name="Liu J."/>
            <person name="Zhang X."/>
            <person name="Zhang Q."/>
            <person name="Hu W."/>
            <person name="Qin Y."/>
            <person name="Wang K."/>
            <person name="Chen L.Y."/>
            <person name="Shirley N."/>
            <person name="Lin Y.R."/>
            <person name="Liu L.Y."/>
            <person name="Hernandez A.G."/>
            <person name="Wright C.L."/>
            <person name="Bulone V."/>
            <person name="Tuskan G.A."/>
            <person name="Heath K."/>
            <person name="Zee F."/>
            <person name="Moore P.H."/>
            <person name="Sunkar R."/>
            <person name="Leebens-Mack J.H."/>
            <person name="Mockler T."/>
            <person name="Bennetzen J.L."/>
            <person name="Freeling M."/>
            <person name="Sankoff D."/>
            <person name="Paterson A.H."/>
            <person name="Zhu X."/>
            <person name="Yang X."/>
            <person name="Smith J.A."/>
            <person name="Cushman J.C."/>
            <person name="Paull R.E."/>
            <person name="Yu Q."/>
        </authorList>
    </citation>
    <scope>NUCLEOTIDE SEQUENCE [LARGE SCALE GENOMIC DNA]</scope>
    <source>
        <strain evidence="9">cv. F153</strain>
    </source>
</reference>
<dbReference type="Gene3D" id="2.130.10.120">
    <property type="entry name" value="Prolyl oligopeptidase, N-terminal domain"/>
    <property type="match status" value="1"/>
</dbReference>
<dbReference type="InterPro" id="IPR002470">
    <property type="entry name" value="Peptidase_S9A"/>
</dbReference>
<dbReference type="PRINTS" id="PR00862">
    <property type="entry name" value="PROLIGOPTASE"/>
</dbReference>
<comment type="function">
    <text evidence="5">Serine peptidase whose precise substrate specificity remains unclear. Does not cleave peptides after a arginine or lysine residue. Regulates trans-Golgi network morphology and sorting by regulating the membrane binding of the AP-1 complex. May play a role in the regulation of synaptic vesicle exocytosis.</text>
</comment>
<gene>
    <name evidence="10" type="primary">LOC109724948</name>
</gene>
<organism evidence="9 10">
    <name type="scientific">Ananas comosus</name>
    <name type="common">Pineapple</name>
    <name type="synonym">Ananas ananas</name>
    <dbReference type="NCBI Taxonomy" id="4615"/>
    <lineage>
        <taxon>Eukaryota</taxon>
        <taxon>Viridiplantae</taxon>
        <taxon>Streptophyta</taxon>
        <taxon>Embryophyta</taxon>
        <taxon>Tracheophyta</taxon>
        <taxon>Spermatophyta</taxon>
        <taxon>Magnoliopsida</taxon>
        <taxon>Liliopsida</taxon>
        <taxon>Poales</taxon>
        <taxon>Bromeliaceae</taxon>
        <taxon>Bromelioideae</taxon>
        <taxon>Ananas</taxon>
    </lineage>
</organism>
<comment type="similarity">
    <text evidence="1 6">Belongs to the peptidase S9A family.</text>
</comment>
<dbReference type="PANTHER" id="PTHR11757:SF12">
    <property type="entry name" value="PROLYL ENDOPEPTIDASE"/>
    <property type="match status" value="1"/>
</dbReference>
<evidence type="ECO:0000256" key="3">
    <source>
        <dbReference type="ARBA" id="ARBA00022801"/>
    </source>
</evidence>
<evidence type="ECO:0000256" key="1">
    <source>
        <dbReference type="ARBA" id="ARBA00005228"/>
    </source>
</evidence>
<dbReference type="GO" id="GO:0006508">
    <property type="term" value="P:proteolysis"/>
    <property type="evidence" value="ECO:0007669"/>
    <property type="project" value="UniProtKB-KW"/>
</dbReference>
<evidence type="ECO:0000256" key="4">
    <source>
        <dbReference type="ARBA" id="ARBA00022825"/>
    </source>
</evidence>
<dbReference type="AlphaFoldDB" id="A0A6P5GUJ6"/>
<evidence type="ECO:0000256" key="6">
    <source>
        <dbReference type="RuleBase" id="RU368024"/>
    </source>
</evidence>